<proteinExistence type="predicted"/>
<dbReference type="PANTHER" id="PTHR30158">
    <property type="entry name" value="ACRA/E-RELATED COMPONENT OF DRUG EFFLUX TRANSPORTER"/>
    <property type="match status" value="1"/>
</dbReference>
<feature type="domain" description="Multidrug resistance protein MdtA-like beta-barrel" evidence="4">
    <location>
        <begin position="319"/>
        <end position="397"/>
    </location>
</feature>
<comment type="caution">
    <text evidence="6">The sequence shown here is derived from an EMBL/GenBank/DDBJ whole genome shotgun (WGS) entry which is preliminary data.</text>
</comment>
<dbReference type="Pfam" id="PF25876">
    <property type="entry name" value="HH_MFP_RND"/>
    <property type="match status" value="1"/>
</dbReference>
<dbReference type="InterPro" id="IPR058625">
    <property type="entry name" value="MdtA-like_BSH"/>
</dbReference>
<dbReference type="GO" id="GO:0030313">
    <property type="term" value="C:cell envelope"/>
    <property type="evidence" value="ECO:0007669"/>
    <property type="project" value="UniProtKB-SubCell"/>
</dbReference>
<dbReference type="InterPro" id="IPR058624">
    <property type="entry name" value="MdtA-like_HH"/>
</dbReference>
<evidence type="ECO:0000259" key="3">
    <source>
        <dbReference type="Pfam" id="PF25917"/>
    </source>
</evidence>
<dbReference type="InterPro" id="IPR058626">
    <property type="entry name" value="MdtA-like_b-barrel"/>
</dbReference>
<feature type="domain" description="Multidrug resistance protein MdtA-like barrel-sandwich hybrid" evidence="3">
    <location>
        <begin position="171"/>
        <end position="313"/>
    </location>
</feature>
<feature type="domain" description="Multidrug resistance protein MdtA-like alpha-helical hairpin" evidence="2">
    <location>
        <begin position="214"/>
        <end position="280"/>
    </location>
</feature>
<protein>
    <submittedName>
        <fullName evidence="6">Multidrug resistance protein MdtA</fullName>
    </submittedName>
</protein>
<dbReference type="Gene3D" id="2.40.420.20">
    <property type="match status" value="1"/>
</dbReference>
<accession>A0A644WBX7</accession>
<dbReference type="Gene3D" id="2.40.50.100">
    <property type="match status" value="1"/>
</dbReference>
<name>A0A644WBX7_9ZZZZ</name>
<feature type="domain" description="Multidrug resistance protein MdtA-like C-terminal permuted SH3" evidence="5">
    <location>
        <begin position="404"/>
        <end position="466"/>
    </location>
</feature>
<dbReference type="GO" id="GO:0022857">
    <property type="term" value="F:transmembrane transporter activity"/>
    <property type="evidence" value="ECO:0007669"/>
    <property type="project" value="InterPro"/>
</dbReference>
<dbReference type="Pfam" id="PF25967">
    <property type="entry name" value="RND-MFP_C"/>
    <property type="match status" value="1"/>
</dbReference>
<gene>
    <name evidence="6" type="primary">mdtA_36</name>
    <name evidence="6" type="ORF">SDC9_46114</name>
</gene>
<comment type="subcellular location">
    <subcellularLocation>
        <location evidence="1">Cell envelope</location>
    </subcellularLocation>
</comment>
<reference evidence="6" key="1">
    <citation type="submission" date="2019-08" db="EMBL/GenBank/DDBJ databases">
        <authorList>
            <person name="Kucharzyk K."/>
            <person name="Murdoch R.W."/>
            <person name="Higgins S."/>
            <person name="Loffler F."/>
        </authorList>
    </citation>
    <scope>NUCLEOTIDE SEQUENCE</scope>
</reference>
<dbReference type="Pfam" id="PF25944">
    <property type="entry name" value="Beta-barrel_RND"/>
    <property type="match status" value="1"/>
</dbReference>
<sequence length="489" mass="52311">MVLHQHSAQTLEQYLDDARCRRTCRSFPTVADGDGRSHYIGAVAPGTSDGAPRRRGRPIMARRAECVPRRPRQCNLHTTSMKPQQFVHPAMAIAVGATPMGCNMARRNILILSFLGLMAGTYPLVHLADRPDAVLADAIGAERAVQLTVETVQPERITLYSDYSGRVAAFRRVEIRPQISGLIQERHVEEGSRISAGEVLFRIDPAPMKADLVMAEAALKRAEATAAHARRSAERTDALLAMNAISRARDDTARNDLELATAGVTEARAAVERKRLDLDFATLRAPIDGYVAAGLADVGALASPGSEKPLAVLQDLEKVFVDLRLPAEELDAILSAAEDGLGPVRILADRNGSAPLTGVLKFSDVIVDPGTGYVSVRIEVANPDLALLPGMFVRARLPRGILPDALLVPEDAVLRTAGGGAQLVVVSPKGEAMRRDVRLGERIGNRIIVASGLMPGEVVAIRGQDRVPEGAVTAITPLAADAPPSDPQF</sequence>
<dbReference type="GO" id="GO:0046677">
    <property type="term" value="P:response to antibiotic"/>
    <property type="evidence" value="ECO:0007669"/>
    <property type="project" value="TreeGrafter"/>
</dbReference>
<evidence type="ECO:0000259" key="2">
    <source>
        <dbReference type="Pfam" id="PF25876"/>
    </source>
</evidence>
<dbReference type="InterPro" id="IPR058627">
    <property type="entry name" value="MdtA-like_C"/>
</dbReference>
<evidence type="ECO:0000256" key="1">
    <source>
        <dbReference type="ARBA" id="ARBA00004196"/>
    </source>
</evidence>
<dbReference type="InterPro" id="IPR006143">
    <property type="entry name" value="RND_pump_MFP"/>
</dbReference>
<dbReference type="GO" id="GO:0005886">
    <property type="term" value="C:plasma membrane"/>
    <property type="evidence" value="ECO:0007669"/>
    <property type="project" value="TreeGrafter"/>
</dbReference>
<organism evidence="6">
    <name type="scientific">bioreactor metagenome</name>
    <dbReference type="NCBI Taxonomy" id="1076179"/>
    <lineage>
        <taxon>unclassified sequences</taxon>
        <taxon>metagenomes</taxon>
        <taxon>ecological metagenomes</taxon>
    </lineage>
</organism>
<dbReference type="Gene3D" id="1.10.287.470">
    <property type="entry name" value="Helix hairpin bin"/>
    <property type="match status" value="1"/>
</dbReference>
<dbReference type="SUPFAM" id="SSF111369">
    <property type="entry name" value="HlyD-like secretion proteins"/>
    <property type="match status" value="1"/>
</dbReference>
<dbReference type="Pfam" id="PF25917">
    <property type="entry name" value="BSH_RND"/>
    <property type="match status" value="1"/>
</dbReference>
<dbReference type="NCBIfam" id="TIGR01730">
    <property type="entry name" value="RND_mfp"/>
    <property type="match status" value="1"/>
</dbReference>
<dbReference type="EMBL" id="VSSQ01000695">
    <property type="protein sequence ID" value="MPL99893.1"/>
    <property type="molecule type" value="Genomic_DNA"/>
</dbReference>
<evidence type="ECO:0000259" key="4">
    <source>
        <dbReference type="Pfam" id="PF25944"/>
    </source>
</evidence>
<dbReference type="AlphaFoldDB" id="A0A644WBX7"/>
<evidence type="ECO:0000259" key="5">
    <source>
        <dbReference type="Pfam" id="PF25967"/>
    </source>
</evidence>
<dbReference type="Gene3D" id="2.40.30.170">
    <property type="match status" value="1"/>
</dbReference>
<evidence type="ECO:0000313" key="6">
    <source>
        <dbReference type="EMBL" id="MPL99893.1"/>
    </source>
</evidence>